<accession>A0AAV2EH47</accession>
<organism evidence="2 3">
    <name type="scientific">Linum trigynum</name>
    <dbReference type="NCBI Taxonomy" id="586398"/>
    <lineage>
        <taxon>Eukaryota</taxon>
        <taxon>Viridiplantae</taxon>
        <taxon>Streptophyta</taxon>
        <taxon>Embryophyta</taxon>
        <taxon>Tracheophyta</taxon>
        <taxon>Spermatophyta</taxon>
        <taxon>Magnoliopsida</taxon>
        <taxon>eudicotyledons</taxon>
        <taxon>Gunneridae</taxon>
        <taxon>Pentapetalae</taxon>
        <taxon>rosids</taxon>
        <taxon>fabids</taxon>
        <taxon>Malpighiales</taxon>
        <taxon>Linaceae</taxon>
        <taxon>Linum</taxon>
    </lineage>
</organism>
<gene>
    <name evidence="2" type="ORF">LTRI10_LOCUS26032</name>
</gene>
<feature type="region of interest" description="Disordered" evidence="1">
    <location>
        <begin position="63"/>
        <end position="82"/>
    </location>
</feature>
<evidence type="ECO:0000313" key="2">
    <source>
        <dbReference type="EMBL" id="CAL1384860.1"/>
    </source>
</evidence>
<sequence>MERTEGAGQGEGEERVTGYVVAWKSERQLCARRREESSRGKDEASDKGVVAAGQVGLAAVAVEQGPGTTRRGGGALGAAESK</sequence>
<name>A0AAV2EH47_9ROSI</name>
<dbReference type="Proteomes" id="UP001497516">
    <property type="component" value="Chromosome 4"/>
</dbReference>
<reference evidence="2 3" key="1">
    <citation type="submission" date="2024-04" db="EMBL/GenBank/DDBJ databases">
        <authorList>
            <person name="Fracassetti M."/>
        </authorList>
    </citation>
    <scope>NUCLEOTIDE SEQUENCE [LARGE SCALE GENOMIC DNA]</scope>
</reference>
<evidence type="ECO:0000256" key="1">
    <source>
        <dbReference type="SAM" id="MobiDB-lite"/>
    </source>
</evidence>
<keyword evidence="3" id="KW-1185">Reference proteome</keyword>
<dbReference type="EMBL" id="OZ034817">
    <property type="protein sequence ID" value="CAL1384860.1"/>
    <property type="molecule type" value="Genomic_DNA"/>
</dbReference>
<evidence type="ECO:0000313" key="3">
    <source>
        <dbReference type="Proteomes" id="UP001497516"/>
    </source>
</evidence>
<proteinExistence type="predicted"/>
<protein>
    <submittedName>
        <fullName evidence="2">Uncharacterized protein</fullName>
    </submittedName>
</protein>
<dbReference type="AlphaFoldDB" id="A0AAV2EH47"/>